<sequence>MAALQGYSPSDLARLRSVAVRPQGWSHRVRPKVTEYRDEVTGHWIKVIKDPLGNRVRMRWAGQDAHVTLPHLRLNPWTGITEERD</sequence>
<evidence type="ECO:0000313" key="2">
    <source>
        <dbReference type="Proteomes" id="UP001595698"/>
    </source>
</evidence>
<proteinExistence type="predicted"/>
<evidence type="ECO:0008006" key="3">
    <source>
        <dbReference type="Google" id="ProtNLM"/>
    </source>
</evidence>
<dbReference type="RefSeq" id="WP_386196663.1">
    <property type="nucleotide sequence ID" value="NZ_JBHSBC010000056.1"/>
</dbReference>
<protein>
    <recommendedName>
        <fullName evidence="3">Transposase</fullName>
    </recommendedName>
</protein>
<keyword evidence="2" id="KW-1185">Reference proteome</keyword>
<name>A0ABV8FCM2_9ACTN</name>
<dbReference type="Proteomes" id="UP001595698">
    <property type="component" value="Unassembled WGS sequence"/>
</dbReference>
<dbReference type="EMBL" id="JBHSBC010000056">
    <property type="protein sequence ID" value="MFC3986431.1"/>
    <property type="molecule type" value="Genomic_DNA"/>
</dbReference>
<organism evidence="1 2">
    <name type="scientific">Streptosporangium jomthongense</name>
    <dbReference type="NCBI Taxonomy" id="1193683"/>
    <lineage>
        <taxon>Bacteria</taxon>
        <taxon>Bacillati</taxon>
        <taxon>Actinomycetota</taxon>
        <taxon>Actinomycetes</taxon>
        <taxon>Streptosporangiales</taxon>
        <taxon>Streptosporangiaceae</taxon>
        <taxon>Streptosporangium</taxon>
    </lineage>
</organism>
<reference evidence="2" key="1">
    <citation type="journal article" date="2019" name="Int. J. Syst. Evol. Microbiol.">
        <title>The Global Catalogue of Microorganisms (GCM) 10K type strain sequencing project: providing services to taxonomists for standard genome sequencing and annotation.</title>
        <authorList>
            <consortium name="The Broad Institute Genomics Platform"/>
            <consortium name="The Broad Institute Genome Sequencing Center for Infectious Disease"/>
            <person name="Wu L."/>
            <person name="Ma J."/>
        </authorList>
    </citation>
    <scope>NUCLEOTIDE SEQUENCE [LARGE SCALE GENOMIC DNA]</scope>
    <source>
        <strain evidence="2">TBRC 7912</strain>
    </source>
</reference>
<accession>A0ABV8FCM2</accession>
<evidence type="ECO:0000313" key="1">
    <source>
        <dbReference type="EMBL" id="MFC3986431.1"/>
    </source>
</evidence>
<comment type="caution">
    <text evidence="1">The sequence shown here is derived from an EMBL/GenBank/DDBJ whole genome shotgun (WGS) entry which is preliminary data.</text>
</comment>
<gene>
    <name evidence="1" type="ORF">ACFOYY_40310</name>
</gene>